<accession>A0A7X9XCL3</accession>
<feature type="signal peptide" evidence="1">
    <location>
        <begin position="1"/>
        <end position="19"/>
    </location>
</feature>
<name>A0A7X9XCL3_9BACT</name>
<dbReference type="InterPro" id="IPR024983">
    <property type="entry name" value="CHAT_dom"/>
</dbReference>
<dbReference type="AlphaFoldDB" id="A0A7X9XCL3"/>
<evidence type="ECO:0000259" key="2">
    <source>
        <dbReference type="Pfam" id="PF12770"/>
    </source>
</evidence>
<keyword evidence="4" id="KW-1185">Reference proteome</keyword>
<dbReference type="Proteomes" id="UP000576082">
    <property type="component" value="Unassembled WGS sequence"/>
</dbReference>
<proteinExistence type="predicted"/>
<dbReference type="Pfam" id="PF12770">
    <property type="entry name" value="CHAT"/>
    <property type="match status" value="1"/>
</dbReference>
<protein>
    <submittedName>
        <fullName evidence="3">CHAT domain-containing protein</fullName>
    </submittedName>
</protein>
<evidence type="ECO:0000313" key="4">
    <source>
        <dbReference type="Proteomes" id="UP000576082"/>
    </source>
</evidence>
<feature type="chain" id="PRO_5030932642" evidence="1">
    <location>
        <begin position="20"/>
        <end position="672"/>
    </location>
</feature>
<reference evidence="3 4" key="1">
    <citation type="submission" date="2020-04" db="EMBL/GenBank/DDBJ databases">
        <title>Flammeovirga sp. SR4, a novel species isolated from seawater.</title>
        <authorList>
            <person name="Wang X."/>
        </authorList>
    </citation>
    <scope>NUCLEOTIDE SEQUENCE [LARGE SCALE GENOMIC DNA]</scope>
    <source>
        <strain evidence="3 4">ATCC 23126</strain>
    </source>
</reference>
<comment type="caution">
    <text evidence="3">The sequence shown here is derived from an EMBL/GenBank/DDBJ whole genome shotgun (WGS) entry which is preliminary data.</text>
</comment>
<keyword evidence="1" id="KW-0732">Signal</keyword>
<evidence type="ECO:0000313" key="3">
    <source>
        <dbReference type="EMBL" id="NME71759.1"/>
    </source>
</evidence>
<feature type="domain" description="CHAT" evidence="2">
    <location>
        <begin position="320"/>
        <end position="669"/>
    </location>
</feature>
<sequence>MKSILFILFTFLCVYNCQAQIIDTVYTFKGQHQFLSEDFSEVSFSYTLKSKIQLYRPNDENTVCDCKGSYFIKANVLSLEVDDIFLDKDELTFVGTYPIRDISDLKIHPSINITENGNSVQLNFLDLTEVEPKDDAGYYDRCYTVKEKFQKDLSSLLQKNKSHSINVSHFSVTGLPQNTVMRFVSKVHNDRQHSDSEILQKLVNINYYFYNKGLATRSVSRRKELINALEITQSALDAYFLKGHKVGVLMYNYSNGYLYKTLLGARKITVIEKVAIKEEDIDQMVLSTKELIIKNGNNTTRSLVVKKKKSSKHKKQEEAYEQLRDVLFFKNEDLSAFSHLIIIPTQNIGTLPFGAFNMPDGSLFIDHFSYSITTSVSDLINNLADNYNVRRDEEKREIYHMKPFFQELVNKSERLPLSYYTDTLSVSENFKVFIDEYKADMGEISLYRNQYIGGNITTFEQNTTETLLALYNPDFSYSDQLTKLPGTKLEVEAIAKTMEGYVDLKLFEGASANHDHLMNNLLESEILYFATHGIIDPEDPYDGSYLALSQQENGVNRVTGREILDIANVQKINAWLTVMSACDTGLGNSNNWGIMGLARAFQLVGVNQVMMSLWKLDDLYTAKFMSIYFECLKEGGRLYPYSPYKKAIQRFRTEVSNNPYHWASFSIMGIPF</sequence>
<dbReference type="EMBL" id="JABANE010000113">
    <property type="protein sequence ID" value="NME71759.1"/>
    <property type="molecule type" value="Genomic_DNA"/>
</dbReference>
<gene>
    <name evidence="3" type="ORF">HHU12_27590</name>
</gene>
<organism evidence="3 4">
    <name type="scientific">Flammeovirga aprica JL-4</name>
    <dbReference type="NCBI Taxonomy" id="694437"/>
    <lineage>
        <taxon>Bacteria</taxon>
        <taxon>Pseudomonadati</taxon>
        <taxon>Bacteroidota</taxon>
        <taxon>Cytophagia</taxon>
        <taxon>Cytophagales</taxon>
        <taxon>Flammeovirgaceae</taxon>
        <taxon>Flammeovirga</taxon>
    </lineage>
</organism>
<evidence type="ECO:0000256" key="1">
    <source>
        <dbReference type="SAM" id="SignalP"/>
    </source>
</evidence>
<dbReference type="RefSeq" id="WP_169659965.1">
    <property type="nucleotide sequence ID" value="NZ_JABANE010000113.1"/>
</dbReference>